<dbReference type="Proteomes" id="UP000565468">
    <property type="component" value="Unassembled WGS sequence"/>
</dbReference>
<dbReference type="EMBL" id="JABBPN010000003">
    <property type="protein sequence ID" value="NMO95138.1"/>
    <property type="molecule type" value="Genomic_DNA"/>
</dbReference>
<evidence type="ECO:0000313" key="4">
    <source>
        <dbReference type="EMBL" id="NMO95138.1"/>
    </source>
</evidence>
<feature type="domain" description="HTH tetR-type" evidence="3">
    <location>
        <begin position="11"/>
        <end position="71"/>
    </location>
</feature>
<evidence type="ECO:0000313" key="5">
    <source>
        <dbReference type="Proteomes" id="UP000565468"/>
    </source>
</evidence>
<dbReference type="PROSITE" id="PS50977">
    <property type="entry name" value="HTH_TETR_2"/>
    <property type="match status" value="1"/>
</dbReference>
<keyword evidence="5" id="KW-1185">Reference proteome</keyword>
<evidence type="ECO:0000256" key="2">
    <source>
        <dbReference type="PROSITE-ProRule" id="PRU00335"/>
    </source>
</evidence>
<gene>
    <name evidence="4" type="ORF">HII30_04965</name>
</gene>
<sequence>MNASLRDIKRKATADALADAAYELAVDRGLDGFIVDDIVHKAGYSRRTFANHFSCKEEAVAAAAVSVKSASEAETVLSEMDQNITPLDIFQRLMKLQLVTEHIRKMRDLVALSRRYPTIEPYILSAFHQLQLSAQVAVSGAVNGRYSDAYVHMLAGAVYGAVIPLLTGNVKVLMPGESAIDRPGAITIEQYVETMFGYLRTGFQPL</sequence>
<feature type="DNA-binding region" description="H-T-H motif" evidence="2">
    <location>
        <begin position="34"/>
        <end position="53"/>
    </location>
</feature>
<dbReference type="Gene3D" id="1.10.357.10">
    <property type="entry name" value="Tetracycline Repressor, domain 2"/>
    <property type="match status" value="1"/>
</dbReference>
<proteinExistence type="predicted"/>
<comment type="caution">
    <text evidence="4">The sequence shown here is derived from an EMBL/GenBank/DDBJ whole genome shotgun (WGS) entry which is preliminary data.</text>
</comment>
<accession>A0A848M2C7</accession>
<keyword evidence="1 2" id="KW-0238">DNA-binding</keyword>
<organism evidence="4 5">
    <name type="scientific">Paenibacillus lemnae</name>
    <dbReference type="NCBI Taxonomy" id="1330551"/>
    <lineage>
        <taxon>Bacteria</taxon>
        <taxon>Bacillati</taxon>
        <taxon>Bacillota</taxon>
        <taxon>Bacilli</taxon>
        <taxon>Bacillales</taxon>
        <taxon>Paenibacillaceae</taxon>
        <taxon>Paenibacillus</taxon>
    </lineage>
</organism>
<dbReference type="InterPro" id="IPR009057">
    <property type="entry name" value="Homeodomain-like_sf"/>
</dbReference>
<name>A0A848M2C7_PAELE</name>
<evidence type="ECO:0000259" key="3">
    <source>
        <dbReference type="PROSITE" id="PS50977"/>
    </source>
</evidence>
<dbReference type="RefSeq" id="WP_169503895.1">
    <property type="nucleotide sequence ID" value="NZ_JABBPN010000003.1"/>
</dbReference>
<dbReference type="SUPFAM" id="SSF46689">
    <property type="entry name" value="Homeodomain-like"/>
    <property type="match status" value="1"/>
</dbReference>
<evidence type="ECO:0000256" key="1">
    <source>
        <dbReference type="ARBA" id="ARBA00023125"/>
    </source>
</evidence>
<reference evidence="4 5" key="1">
    <citation type="submission" date="2020-04" db="EMBL/GenBank/DDBJ databases">
        <title>Paenibacillus algicola sp. nov., a novel marine bacterium producing alginate lyase.</title>
        <authorList>
            <person name="Huang H."/>
        </authorList>
    </citation>
    <scope>NUCLEOTIDE SEQUENCE [LARGE SCALE GENOMIC DNA]</scope>
    <source>
        <strain evidence="4 5">L7-75</strain>
    </source>
</reference>
<dbReference type="AlphaFoldDB" id="A0A848M2C7"/>
<dbReference type="GO" id="GO:0003677">
    <property type="term" value="F:DNA binding"/>
    <property type="evidence" value="ECO:0007669"/>
    <property type="project" value="UniProtKB-UniRule"/>
</dbReference>
<protein>
    <submittedName>
        <fullName evidence="4">TetR family transcriptional regulator</fullName>
    </submittedName>
</protein>
<dbReference type="InterPro" id="IPR001647">
    <property type="entry name" value="HTH_TetR"/>
</dbReference>
<dbReference type="Pfam" id="PF00440">
    <property type="entry name" value="TetR_N"/>
    <property type="match status" value="1"/>
</dbReference>